<keyword evidence="2" id="KW-0808">Transferase</keyword>
<evidence type="ECO:0000256" key="2">
    <source>
        <dbReference type="ARBA" id="ARBA00022679"/>
    </source>
</evidence>
<dbReference type="SUPFAM" id="SSF75217">
    <property type="entry name" value="alpha/beta knot"/>
    <property type="match status" value="1"/>
</dbReference>
<protein>
    <submittedName>
        <fullName evidence="6">rRNA methyltransferase</fullName>
    </submittedName>
</protein>
<feature type="domain" description="tRNA/rRNA methyltransferase SpoU type" evidence="4">
    <location>
        <begin position="134"/>
        <end position="277"/>
    </location>
</feature>
<name>A0ABR9PBK9_9ACTN</name>
<dbReference type="Pfam" id="PF00588">
    <property type="entry name" value="SpoU_methylase"/>
    <property type="match status" value="1"/>
</dbReference>
<proteinExistence type="predicted"/>
<dbReference type="RefSeq" id="WP_193123821.1">
    <property type="nucleotide sequence ID" value="NZ_JADBGI010000022.1"/>
</dbReference>
<reference evidence="6 7" key="1">
    <citation type="submission" date="2020-09" db="EMBL/GenBank/DDBJ databases">
        <title>Diversity and distribution of actinomycetes associated with coral in the coast of Hainan.</title>
        <authorList>
            <person name="Li F."/>
        </authorList>
    </citation>
    <scope>NUCLEOTIDE SEQUENCE [LARGE SCALE GENOMIC DNA]</scope>
    <source>
        <strain evidence="6 7">HNM0947</strain>
    </source>
</reference>
<dbReference type="SUPFAM" id="SSF55315">
    <property type="entry name" value="L30e-like"/>
    <property type="match status" value="1"/>
</dbReference>
<sequence>MTRSRPSRDRRPSGPAGDKRVTTRNATFQQWETLLHNRTKRHRAGAILVQGVRPISMAVEAGWTVRSWLYRSEGRLSEWAQEMLRSVRATRYAVADELMRELGDKEEPPELLAEIETPEDDLSRIRVGPDFLGVVLDRPTSPGNIGSVVRSVDALGGSAVIVGGHAADPYDPKAVRASTGSLFGVPVVRAPSAREVLAWVEQVRAGGVPLRVVATDEEGAAELAEHDLRGPTLVLTGNETTGLSNRWREEADDLVYIPMGGTASSLNAASATTVVLYEASRQRRGGRGPA</sequence>
<dbReference type="Proteomes" id="UP000806528">
    <property type="component" value="Unassembled WGS sequence"/>
</dbReference>
<dbReference type="InterPro" id="IPR029064">
    <property type="entry name" value="Ribosomal_eL30-like_sf"/>
</dbReference>
<evidence type="ECO:0000259" key="5">
    <source>
        <dbReference type="Pfam" id="PF22655"/>
    </source>
</evidence>
<dbReference type="GO" id="GO:0008168">
    <property type="term" value="F:methyltransferase activity"/>
    <property type="evidence" value="ECO:0007669"/>
    <property type="project" value="UniProtKB-KW"/>
</dbReference>
<evidence type="ECO:0000313" key="7">
    <source>
        <dbReference type="Proteomes" id="UP000806528"/>
    </source>
</evidence>
<feature type="region of interest" description="Disordered" evidence="3">
    <location>
        <begin position="1"/>
        <end position="23"/>
    </location>
</feature>
<dbReference type="EMBL" id="JADBGI010000022">
    <property type="protein sequence ID" value="MBE3001222.1"/>
    <property type="molecule type" value="Genomic_DNA"/>
</dbReference>
<dbReference type="InterPro" id="IPR029026">
    <property type="entry name" value="tRNA_m1G_MTases_N"/>
</dbReference>
<dbReference type="PANTHER" id="PTHR43191:SF2">
    <property type="entry name" value="RRNA METHYLTRANSFERASE 3, MITOCHONDRIAL"/>
    <property type="match status" value="1"/>
</dbReference>
<dbReference type="GO" id="GO:0032259">
    <property type="term" value="P:methylation"/>
    <property type="evidence" value="ECO:0007669"/>
    <property type="project" value="UniProtKB-KW"/>
</dbReference>
<organism evidence="6 7">
    <name type="scientific">Nocardiopsis coralli</name>
    <dbReference type="NCBI Taxonomy" id="2772213"/>
    <lineage>
        <taxon>Bacteria</taxon>
        <taxon>Bacillati</taxon>
        <taxon>Actinomycetota</taxon>
        <taxon>Actinomycetes</taxon>
        <taxon>Streptosporangiales</taxon>
        <taxon>Nocardiopsidaceae</taxon>
        <taxon>Nocardiopsis</taxon>
    </lineage>
</organism>
<dbReference type="InterPro" id="IPR051259">
    <property type="entry name" value="rRNA_Methyltransferase"/>
</dbReference>
<dbReference type="Pfam" id="PF22655">
    <property type="entry name" value="SpoU_sub_bind_like"/>
    <property type="match status" value="1"/>
</dbReference>
<feature type="compositionally biased region" description="Basic and acidic residues" evidence="3">
    <location>
        <begin position="1"/>
        <end position="21"/>
    </location>
</feature>
<evidence type="ECO:0000259" key="4">
    <source>
        <dbReference type="Pfam" id="PF00588"/>
    </source>
</evidence>
<accession>A0ABR9PBK9</accession>
<dbReference type="Gene3D" id="3.30.1330.30">
    <property type="match status" value="1"/>
</dbReference>
<feature type="domain" description="SpoU L30e-like N-terminal" evidence="5">
    <location>
        <begin position="25"/>
        <end position="113"/>
    </location>
</feature>
<dbReference type="Gene3D" id="3.40.1280.10">
    <property type="match status" value="1"/>
</dbReference>
<comment type="caution">
    <text evidence="6">The sequence shown here is derived from an EMBL/GenBank/DDBJ whole genome shotgun (WGS) entry which is preliminary data.</text>
</comment>
<evidence type="ECO:0000256" key="3">
    <source>
        <dbReference type="SAM" id="MobiDB-lite"/>
    </source>
</evidence>
<evidence type="ECO:0000256" key="1">
    <source>
        <dbReference type="ARBA" id="ARBA00022603"/>
    </source>
</evidence>
<keyword evidence="1 6" id="KW-0489">Methyltransferase</keyword>
<dbReference type="PANTHER" id="PTHR43191">
    <property type="entry name" value="RRNA METHYLTRANSFERASE 3"/>
    <property type="match status" value="1"/>
</dbReference>
<evidence type="ECO:0000313" key="6">
    <source>
        <dbReference type="EMBL" id="MBE3001222.1"/>
    </source>
</evidence>
<dbReference type="InterPro" id="IPR054578">
    <property type="entry name" value="SpoU_sub_bind-like_N"/>
</dbReference>
<dbReference type="InterPro" id="IPR001537">
    <property type="entry name" value="SpoU_MeTrfase"/>
</dbReference>
<dbReference type="InterPro" id="IPR029028">
    <property type="entry name" value="Alpha/beta_knot_MTases"/>
</dbReference>
<gene>
    <name evidence="6" type="ORF">IDM40_21365</name>
</gene>
<keyword evidence="7" id="KW-1185">Reference proteome</keyword>